<dbReference type="InterPro" id="IPR025238">
    <property type="entry name" value="DUF4184"/>
</dbReference>
<protein>
    <submittedName>
        <fullName evidence="2">DUF4184 family protein</fullName>
    </submittedName>
</protein>
<feature type="transmembrane region" description="Helical" evidence="1">
    <location>
        <begin position="21"/>
        <end position="42"/>
    </location>
</feature>
<accession>A0ABW3UD92</accession>
<keyword evidence="3" id="KW-1185">Reference proteome</keyword>
<comment type="caution">
    <text evidence="2">The sequence shown here is derived from an EMBL/GenBank/DDBJ whole genome shotgun (WGS) entry which is preliminary data.</text>
</comment>
<dbReference type="RefSeq" id="WP_345591162.1">
    <property type="nucleotide sequence ID" value="NZ_BAABJG010000027.1"/>
</dbReference>
<name>A0ABW3UD92_9BACL</name>
<feature type="transmembrane region" description="Helical" evidence="1">
    <location>
        <begin position="193"/>
        <end position="212"/>
    </location>
</feature>
<feature type="transmembrane region" description="Helical" evidence="1">
    <location>
        <begin position="218"/>
        <end position="241"/>
    </location>
</feature>
<keyword evidence="1" id="KW-0472">Membrane</keyword>
<proteinExistence type="predicted"/>
<organism evidence="2 3">
    <name type="scientific">Paenibacillus vulneris</name>
    <dbReference type="NCBI Taxonomy" id="1133364"/>
    <lineage>
        <taxon>Bacteria</taxon>
        <taxon>Bacillati</taxon>
        <taxon>Bacillota</taxon>
        <taxon>Bacilli</taxon>
        <taxon>Bacillales</taxon>
        <taxon>Paenibacillaceae</taxon>
        <taxon>Paenibacillus</taxon>
    </lineage>
</organism>
<sequence>MPFTFAHPLYSLPIKYIRPRYFSLIGLILGSMSPDYEYFIALEPYQTIGHTHKGLLLQALPISVILLILLHLIMKPLAAHLPSVFHLDVRASHLIRHFDFRNVKNWIVLFVSVALGFYSHIFVDAFTHQSGYFVMRYPVLQKTYGSVPLYKLLQYVLSLIGLAAQGFLIVVLLIKTPNTAKNFRKIDSKRKLYYWLVVLITGIAVVIAKLLFTSSTNVAGILVVSSLSGFFIGLIAASVIFGGNMIRDNTAALFLS</sequence>
<keyword evidence="1" id="KW-0812">Transmembrane</keyword>
<dbReference type="Pfam" id="PF13803">
    <property type="entry name" value="DUF4184"/>
    <property type="match status" value="1"/>
</dbReference>
<feature type="transmembrane region" description="Helical" evidence="1">
    <location>
        <begin position="54"/>
        <end position="73"/>
    </location>
</feature>
<keyword evidence="1" id="KW-1133">Transmembrane helix</keyword>
<feature type="transmembrane region" description="Helical" evidence="1">
    <location>
        <begin position="106"/>
        <end position="123"/>
    </location>
</feature>
<evidence type="ECO:0000313" key="2">
    <source>
        <dbReference type="EMBL" id="MFD1218877.1"/>
    </source>
</evidence>
<reference evidence="3" key="1">
    <citation type="journal article" date="2019" name="Int. J. Syst. Evol. Microbiol.">
        <title>The Global Catalogue of Microorganisms (GCM) 10K type strain sequencing project: providing services to taxonomists for standard genome sequencing and annotation.</title>
        <authorList>
            <consortium name="The Broad Institute Genomics Platform"/>
            <consortium name="The Broad Institute Genome Sequencing Center for Infectious Disease"/>
            <person name="Wu L."/>
            <person name="Ma J."/>
        </authorList>
    </citation>
    <scope>NUCLEOTIDE SEQUENCE [LARGE SCALE GENOMIC DNA]</scope>
    <source>
        <strain evidence="3">CCUG 53270</strain>
    </source>
</reference>
<dbReference type="EMBL" id="JBHTLU010000007">
    <property type="protein sequence ID" value="MFD1218877.1"/>
    <property type="molecule type" value="Genomic_DNA"/>
</dbReference>
<feature type="transmembrane region" description="Helical" evidence="1">
    <location>
        <begin position="152"/>
        <end position="173"/>
    </location>
</feature>
<dbReference type="Proteomes" id="UP001597180">
    <property type="component" value="Unassembled WGS sequence"/>
</dbReference>
<evidence type="ECO:0000313" key="3">
    <source>
        <dbReference type="Proteomes" id="UP001597180"/>
    </source>
</evidence>
<gene>
    <name evidence="2" type="ORF">ACFQ4B_01990</name>
</gene>
<evidence type="ECO:0000256" key="1">
    <source>
        <dbReference type="SAM" id="Phobius"/>
    </source>
</evidence>